<comment type="caution">
    <text evidence="1">The sequence shown here is derived from an EMBL/GenBank/DDBJ whole genome shotgun (WGS) entry which is preliminary data.</text>
</comment>
<name>A0ACB9HNA8_9ASTR</name>
<reference evidence="2" key="1">
    <citation type="journal article" date="2022" name="Mol. Ecol. Resour.">
        <title>The genomes of chicory, endive, great burdock and yacon provide insights into Asteraceae palaeo-polyploidization history and plant inulin production.</title>
        <authorList>
            <person name="Fan W."/>
            <person name="Wang S."/>
            <person name="Wang H."/>
            <person name="Wang A."/>
            <person name="Jiang F."/>
            <person name="Liu H."/>
            <person name="Zhao H."/>
            <person name="Xu D."/>
            <person name="Zhang Y."/>
        </authorList>
    </citation>
    <scope>NUCLEOTIDE SEQUENCE [LARGE SCALE GENOMIC DNA]</scope>
    <source>
        <strain evidence="2">cv. Yunnan</strain>
    </source>
</reference>
<accession>A0ACB9HNA8</accession>
<proteinExistence type="predicted"/>
<evidence type="ECO:0000313" key="2">
    <source>
        <dbReference type="Proteomes" id="UP001056120"/>
    </source>
</evidence>
<gene>
    <name evidence="1" type="ORF">L1987_32535</name>
</gene>
<reference evidence="1 2" key="2">
    <citation type="journal article" date="2022" name="Mol. Ecol. Resour.">
        <title>The genomes of chicory, endive, great burdock and yacon provide insights into Asteraceae paleo-polyploidization history and plant inulin production.</title>
        <authorList>
            <person name="Fan W."/>
            <person name="Wang S."/>
            <person name="Wang H."/>
            <person name="Wang A."/>
            <person name="Jiang F."/>
            <person name="Liu H."/>
            <person name="Zhao H."/>
            <person name="Xu D."/>
            <person name="Zhang Y."/>
        </authorList>
    </citation>
    <scope>NUCLEOTIDE SEQUENCE [LARGE SCALE GENOMIC DNA]</scope>
    <source>
        <strain evidence="2">cv. Yunnan</strain>
        <tissue evidence="1">Leaves</tissue>
    </source>
</reference>
<organism evidence="1 2">
    <name type="scientific">Smallanthus sonchifolius</name>
    <dbReference type="NCBI Taxonomy" id="185202"/>
    <lineage>
        <taxon>Eukaryota</taxon>
        <taxon>Viridiplantae</taxon>
        <taxon>Streptophyta</taxon>
        <taxon>Embryophyta</taxon>
        <taxon>Tracheophyta</taxon>
        <taxon>Spermatophyta</taxon>
        <taxon>Magnoliopsida</taxon>
        <taxon>eudicotyledons</taxon>
        <taxon>Gunneridae</taxon>
        <taxon>Pentapetalae</taxon>
        <taxon>asterids</taxon>
        <taxon>campanulids</taxon>
        <taxon>Asterales</taxon>
        <taxon>Asteraceae</taxon>
        <taxon>Asteroideae</taxon>
        <taxon>Heliantheae alliance</taxon>
        <taxon>Millerieae</taxon>
        <taxon>Smallanthus</taxon>
    </lineage>
</organism>
<protein>
    <submittedName>
        <fullName evidence="1">Uncharacterized protein</fullName>
    </submittedName>
</protein>
<dbReference type="EMBL" id="CM042028">
    <property type="protein sequence ID" value="KAI3797279.1"/>
    <property type="molecule type" value="Genomic_DNA"/>
</dbReference>
<keyword evidence="2" id="KW-1185">Reference proteome</keyword>
<sequence>MKRVCVTGAGGYIGSWVVKLLLSKGYMVHGTVRDPCDEEKNGHLKKLEDAEERLHLFKADLLDYESLCAAFAGCSGVLHVASPVPLHVASTVPGLEGAISPIGFHEEDAVFCGVGLGQLAGAIDNTTADSWISSISVSSFVSVSVEVEKVGNFSESRVPPDMELDESYWTDIEYAKSTENWYAVSKTAAEMEALNFAERHDVRVVTICPSLVIGPMLQSTINATSLLLLSYMKEEGRTGGDTMENINRPYTDVRDLSDAILLLYENPESDGRYICCSYSFRTKEFVAKMESLFPGYNYPKIFTEKSGFAPLNSKKLLKLGWHYRPLEETIVDNIKNYEEAGLLEKGKPFPSTVRF</sequence>
<dbReference type="Proteomes" id="UP001056120">
    <property type="component" value="Linkage Group LG11"/>
</dbReference>
<evidence type="ECO:0000313" key="1">
    <source>
        <dbReference type="EMBL" id="KAI3797279.1"/>
    </source>
</evidence>